<keyword evidence="3 7" id="KW-0812">Transmembrane</keyword>
<dbReference type="InterPro" id="IPR036259">
    <property type="entry name" value="MFS_trans_sf"/>
</dbReference>
<comment type="subcellular location">
    <subcellularLocation>
        <location evidence="1">Membrane</location>
        <topology evidence="1">Multi-pass membrane protein</topology>
    </subcellularLocation>
</comment>
<keyword evidence="5 7" id="KW-0472">Membrane</keyword>
<evidence type="ECO:0000256" key="6">
    <source>
        <dbReference type="ARBA" id="ARBA00044504"/>
    </source>
</evidence>
<comment type="caution">
    <text evidence="8">The sequence shown here is derived from an EMBL/GenBank/DDBJ whole genome shotgun (WGS) entry which is preliminary data.</text>
</comment>
<evidence type="ECO:0000256" key="5">
    <source>
        <dbReference type="ARBA" id="ARBA00023136"/>
    </source>
</evidence>
<name>A0A9Q1L6M9_9SOLA</name>
<organism evidence="8 9">
    <name type="scientific">Anisodus acutangulus</name>
    <dbReference type="NCBI Taxonomy" id="402998"/>
    <lineage>
        <taxon>Eukaryota</taxon>
        <taxon>Viridiplantae</taxon>
        <taxon>Streptophyta</taxon>
        <taxon>Embryophyta</taxon>
        <taxon>Tracheophyta</taxon>
        <taxon>Spermatophyta</taxon>
        <taxon>Magnoliopsida</taxon>
        <taxon>eudicotyledons</taxon>
        <taxon>Gunneridae</taxon>
        <taxon>Pentapetalae</taxon>
        <taxon>asterids</taxon>
        <taxon>lamiids</taxon>
        <taxon>Solanales</taxon>
        <taxon>Solanaceae</taxon>
        <taxon>Solanoideae</taxon>
        <taxon>Hyoscyameae</taxon>
        <taxon>Anisodus</taxon>
    </lineage>
</organism>
<dbReference type="Proteomes" id="UP001152561">
    <property type="component" value="Unassembled WGS sequence"/>
</dbReference>
<evidence type="ECO:0000313" key="8">
    <source>
        <dbReference type="EMBL" id="KAJ8529355.1"/>
    </source>
</evidence>
<feature type="transmembrane region" description="Helical" evidence="7">
    <location>
        <begin position="160"/>
        <end position="178"/>
    </location>
</feature>
<dbReference type="EMBL" id="JAJAGQ010000022">
    <property type="protein sequence ID" value="KAJ8529355.1"/>
    <property type="molecule type" value="Genomic_DNA"/>
</dbReference>
<keyword evidence="9" id="KW-1185">Reference proteome</keyword>
<evidence type="ECO:0000256" key="1">
    <source>
        <dbReference type="ARBA" id="ARBA00004141"/>
    </source>
</evidence>
<gene>
    <name evidence="8" type="ORF">K7X08_036190</name>
</gene>
<evidence type="ECO:0000256" key="7">
    <source>
        <dbReference type="SAM" id="Phobius"/>
    </source>
</evidence>
<dbReference type="GO" id="GO:0090333">
    <property type="term" value="P:regulation of stomatal closure"/>
    <property type="evidence" value="ECO:0007669"/>
    <property type="project" value="TreeGrafter"/>
</dbReference>
<keyword evidence="4 7" id="KW-1133">Transmembrane helix</keyword>
<evidence type="ECO:0000256" key="3">
    <source>
        <dbReference type="ARBA" id="ARBA00022692"/>
    </source>
</evidence>
<dbReference type="Gene3D" id="1.20.1250.20">
    <property type="entry name" value="MFS general substrate transporter like domains"/>
    <property type="match status" value="1"/>
</dbReference>
<dbReference type="AlphaFoldDB" id="A0A9Q1L6M9"/>
<evidence type="ECO:0000256" key="2">
    <source>
        <dbReference type="ARBA" id="ARBA00022448"/>
    </source>
</evidence>
<keyword evidence="2" id="KW-0813">Transport</keyword>
<reference evidence="9" key="1">
    <citation type="journal article" date="2023" name="Proc. Natl. Acad. Sci. U.S.A.">
        <title>Genomic and structural basis for evolution of tropane alkaloid biosynthesis.</title>
        <authorList>
            <person name="Wanga Y.-J."/>
            <person name="Taina T."/>
            <person name="Yua J.-Y."/>
            <person name="Lia J."/>
            <person name="Xua B."/>
            <person name="Chenc J."/>
            <person name="D'Auriad J.C."/>
            <person name="Huanga J.-P."/>
            <person name="Huanga S.-X."/>
        </authorList>
    </citation>
    <scope>NUCLEOTIDE SEQUENCE [LARGE SCALE GENOMIC DNA]</scope>
    <source>
        <strain evidence="9">cv. KIB-2019</strain>
    </source>
</reference>
<evidence type="ECO:0000256" key="4">
    <source>
        <dbReference type="ARBA" id="ARBA00022989"/>
    </source>
</evidence>
<protein>
    <submittedName>
        <fullName evidence="8">Uncharacterized protein</fullName>
    </submittedName>
</protein>
<comment type="similarity">
    <text evidence="6">Belongs to the major facilitator superfamily. Phosphate:H(+) symporter (TC 2.A.1.9) family.</text>
</comment>
<proteinExistence type="inferred from homology"/>
<dbReference type="GO" id="GO:0022821">
    <property type="term" value="F:solute:potassium antiporter activity"/>
    <property type="evidence" value="ECO:0007669"/>
    <property type="project" value="TreeGrafter"/>
</dbReference>
<evidence type="ECO:0000313" key="9">
    <source>
        <dbReference type="Proteomes" id="UP001152561"/>
    </source>
</evidence>
<dbReference type="GO" id="GO:0005886">
    <property type="term" value="C:plasma membrane"/>
    <property type="evidence" value="ECO:0007669"/>
    <property type="project" value="TreeGrafter"/>
</dbReference>
<sequence length="188" mass="20438">MVSVSGFGLLVVQLTLYPWVAKYIGPIITARVAGVLSILLLMSYPYIAMLSGITLFVVLNFASMMKNALCDQRQRGTANGIAMTGMSFFKALGPAGGGALDGELKCVSHLCLSTCRFPNFALKKKHTSVFLQLKLSSFLDLCSFSWAQKRLDASILPGDQVVFFVLNVIMAIGVLLTFKPFLVETQNT</sequence>
<dbReference type="PANTHER" id="PTHR23504:SF81">
    <property type="entry name" value="PROTEIN ZINC INDUCED FACILITATOR-LIKE 1-LIKE ISOFORM X1"/>
    <property type="match status" value="1"/>
</dbReference>
<dbReference type="PANTHER" id="PTHR23504">
    <property type="entry name" value="MAJOR FACILITATOR SUPERFAMILY DOMAIN-CONTAINING PROTEIN 10"/>
    <property type="match status" value="1"/>
</dbReference>
<feature type="transmembrane region" description="Helical" evidence="7">
    <location>
        <begin position="46"/>
        <end position="65"/>
    </location>
</feature>
<accession>A0A9Q1L6M9</accession>
<dbReference type="GO" id="GO:0009705">
    <property type="term" value="C:plant-type vacuole membrane"/>
    <property type="evidence" value="ECO:0007669"/>
    <property type="project" value="TreeGrafter"/>
</dbReference>
<dbReference type="OrthoDB" id="10262656at2759"/>
<dbReference type="SUPFAM" id="SSF103473">
    <property type="entry name" value="MFS general substrate transporter"/>
    <property type="match status" value="1"/>
</dbReference>